<dbReference type="EC" id="3.1.1.47" evidence="1"/>
<organism evidence="6 7">
    <name type="scientific">Exidia glandulosa HHB12029</name>
    <dbReference type="NCBI Taxonomy" id="1314781"/>
    <lineage>
        <taxon>Eukaryota</taxon>
        <taxon>Fungi</taxon>
        <taxon>Dikarya</taxon>
        <taxon>Basidiomycota</taxon>
        <taxon>Agaricomycotina</taxon>
        <taxon>Agaricomycetes</taxon>
        <taxon>Auriculariales</taxon>
        <taxon>Exidiaceae</taxon>
        <taxon>Exidia</taxon>
    </lineage>
</organism>
<dbReference type="Pfam" id="PF03403">
    <property type="entry name" value="PAF-AH_p_II"/>
    <property type="match status" value="1"/>
</dbReference>
<dbReference type="GO" id="GO:0003847">
    <property type="term" value="F:1-alkyl-2-acetylglycerophosphocholine esterase activity"/>
    <property type="evidence" value="ECO:0007669"/>
    <property type="project" value="UniProtKB-EC"/>
</dbReference>
<evidence type="ECO:0000256" key="5">
    <source>
        <dbReference type="SAM" id="MobiDB-lite"/>
    </source>
</evidence>
<evidence type="ECO:0000256" key="4">
    <source>
        <dbReference type="ARBA" id="ARBA00023098"/>
    </source>
</evidence>
<name>A0A165K372_EXIGL</name>
<keyword evidence="4" id="KW-0443">Lipid metabolism</keyword>
<reference evidence="6 7" key="1">
    <citation type="journal article" date="2016" name="Mol. Biol. Evol.">
        <title>Comparative Genomics of Early-Diverging Mushroom-Forming Fungi Provides Insights into the Origins of Lignocellulose Decay Capabilities.</title>
        <authorList>
            <person name="Nagy L.G."/>
            <person name="Riley R."/>
            <person name="Tritt A."/>
            <person name="Adam C."/>
            <person name="Daum C."/>
            <person name="Floudas D."/>
            <person name="Sun H."/>
            <person name="Yadav J.S."/>
            <person name="Pangilinan J."/>
            <person name="Larsson K.H."/>
            <person name="Matsuura K."/>
            <person name="Barry K."/>
            <person name="Labutti K."/>
            <person name="Kuo R."/>
            <person name="Ohm R.A."/>
            <person name="Bhattacharya S.S."/>
            <person name="Shirouzu T."/>
            <person name="Yoshinaga Y."/>
            <person name="Martin F.M."/>
            <person name="Grigoriev I.V."/>
            <person name="Hibbett D.S."/>
        </authorList>
    </citation>
    <scope>NUCLEOTIDE SEQUENCE [LARGE SCALE GENOMIC DNA]</scope>
    <source>
        <strain evidence="6 7">HHB12029</strain>
    </source>
</reference>
<dbReference type="InParanoid" id="A0A165K372"/>
<protein>
    <recommendedName>
        <fullName evidence="1">1-alkyl-2-acetylglycerophosphocholine esterase</fullName>
        <ecNumber evidence="1">3.1.1.47</ecNumber>
    </recommendedName>
</protein>
<dbReference type="STRING" id="1314781.A0A165K372"/>
<evidence type="ECO:0000256" key="2">
    <source>
        <dbReference type="ARBA" id="ARBA00022801"/>
    </source>
</evidence>
<evidence type="ECO:0000313" key="6">
    <source>
        <dbReference type="EMBL" id="KZV95718.1"/>
    </source>
</evidence>
<evidence type="ECO:0000313" key="7">
    <source>
        <dbReference type="Proteomes" id="UP000077266"/>
    </source>
</evidence>
<dbReference type="Gene3D" id="3.40.50.1820">
    <property type="entry name" value="alpha/beta hydrolase"/>
    <property type="match status" value="1"/>
</dbReference>
<dbReference type="EMBL" id="KV425952">
    <property type="protein sequence ID" value="KZV95718.1"/>
    <property type="molecule type" value="Genomic_DNA"/>
</dbReference>
<dbReference type="InterPro" id="IPR029058">
    <property type="entry name" value="AB_hydrolase_fold"/>
</dbReference>
<evidence type="ECO:0000256" key="1">
    <source>
        <dbReference type="ARBA" id="ARBA00013201"/>
    </source>
</evidence>
<gene>
    <name evidence="6" type="ORF">EXIGLDRAFT_834115</name>
</gene>
<keyword evidence="7" id="KW-1185">Reference proteome</keyword>
<sequence length="524" mass="57465">MTANNDREYSPGTTEAMRSENEPDAGSMPATSTSMPEMSKSQSDVLDADPSLPRPEGPAQAPMLHKVPKRSPFGALLSRTLPAYQGPYQVGVCDVEFAVDEPRTFGTFKHKTLPIEGEAGLLLKTVMFSLFYPAEITGKPQPVVWFPNLRQTIDGFLKMANRTPNVWYRAVAYPCAAAAIWGTTFPATKDAPLLPPPADGPFKKWPLVIFSHGVGCSRLMYSAFCGELASRGYIVAALEHRDGTSPSSLITGADGTVKRIDWLQWSDLEWPELPKDAQPKDDTMLRHEQIKMRCAEVFEVIHALNKLSTTGVAPTPKLDDERWKHLDASKPIMTGHSLGGACALAAAAVNAPVPDPKRVPFQSVVAFDPAVQRLVPWQKELPNPLLIVNSEEFAVGDEWMLFAEQVAGTVMESRPEVFTISGATHPSFSDVFLIIPASITRMTGMHAPADVVVETAVDATLDFLKDGNAARVRARARKYDKDAVPTVEVKGPAVDEDDKRRDEVEKPVRKVGKGKKAELIWHEF</sequence>
<dbReference type="SUPFAM" id="SSF53474">
    <property type="entry name" value="alpha/beta-Hydrolases"/>
    <property type="match status" value="1"/>
</dbReference>
<dbReference type="AlphaFoldDB" id="A0A165K372"/>
<accession>A0A165K372</accession>
<proteinExistence type="predicted"/>
<feature type="compositionally biased region" description="Polar residues" evidence="5">
    <location>
        <begin position="29"/>
        <end position="44"/>
    </location>
</feature>
<dbReference type="PANTHER" id="PTHR10272">
    <property type="entry name" value="PLATELET-ACTIVATING FACTOR ACETYLHYDROLASE"/>
    <property type="match status" value="1"/>
</dbReference>
<evidence type="ECO:0000256" key="3">
    <source>
        <dbReference type="ARBA" id="ARBA00022963"/>
    </source>
</evidence>
<keyword evidence="3" id="KW-0442">Lipid degradation</keyword>
<dbReference type="PANTHER" id="PTHR10272:SF0">
    <property type="entry name" value="PLATELET-ACTIVATING FACTOR ACETYLHYDROLASE"/>
    <property type="match status" value="1"/>
</dbReference>
<dbReference type="OrthoDB" id="2363873at2759"/>
<keyword evidence="2 6" id="KW-0378">Hydrolase</keyword>
<feature type="region of interest" description="Disordered" evidence="5">
    <location>
        <begin position="1"/>
        <end position="66"/>
    </location>
</feature>
<dbReference type="Proteomes" id="UP000077266">
    <property type="component" value="Unassembled WGS sequence"/>
</dbReference>
<dbReference type="GO" id="GO:0016042">
    <property type="term" value="P:lipid catabolic process"/>
    <property type="evidence" value="ECO:0007669"/>
    <property type="project" value="UniProtKB-KW"/>
</dbReference>